<dbReference type="EMBL" id="SIHI01000001">
    <property type="protein sequence ID" value="TWT57717.1"/>
    <property type="molecule type" value="Genomic_DNA"/>
</dbReference>
<proteinExistence type="predicted"/>
<name>A0A5C5X3M9_9PLAN</name>
<dbReference type="RefSeq" id="WP_146507607.1">
    <property type="nucleotide sequence ID" value="NZ_SIHI01000001.1"/>
</dbReference>
<protein>
    <recommendedName>
        <fullName evidence="3">Cytochrome C</fullName>
    </recommendedName>
</protein>
<dbReference type="GO" id="GO:0020037">
    <property type="term" value="F:heme binding"/>
    <property type="evidence" value="ECO:0007669"/>
    <property type="project" value="InterPro"/>
</dbReference>
<comment type="caution">
    <text evidence="1">The sequence shown here is derived from an EMBL/GenBank/DDBJ whole genome shotgun (WGS) entry which is preliminary data.</text>
</comment>
<evidence type="ECO:0000313" key="2">
    <source>
        <dbReference type="Proteomes" id="UP000317243"/>
    </source>
</evidence>
<evidence type="ECO:0000313" key="1">
    <source>
        <dbReference type="EMBL" id="TWT57717.1"/>
    </source>
</evidence>
<dbReference type="InterPro" id="IPR010980">
    <property type="entry name" value="Cyt_c/b562"/>
</dbReference>
<dbReference type="OrthoDB" id="287770at2"/>
<dbReference type="SUPFAM" id="SSF47175">
    <property type="entry name" value="Cytochromes"/>
    <property type="match status" value="1"/>
</dbReference>
<gene>
    <name evidence="1" type="ORF">KOR42_10820</name>
</gene>
<dbReference type="GO" id="GO:0005506">
    <property type="term" value="F:iron ion binding"/>
    <property type="evidence" value="ECO:0007669"/>
    <property type="project" value="InterPro"/>
</dbReference>
<reference evidence="1 2" key="1">
    <citation type="submission" date="2019-02" db="EMBL/GenBank/DDBJ databases">
        <title>Deep-cultivation of Planctomycetes and their phenomic and genomic characterization uncovers novel biology.</title>
        <authorList>
            <person name="Wiegand S."/>
            <person name="Jogler M."/>
            <person name="Boedeker C."/>
            <person name="Pinto D."/>
            <person name="Vollmers J."/>
            <person name="Rivas-Marin E."/>
            <person name="Kohn T."/>
            <person name="Peeters S.H."/>
            <person name="Heuer A."/>
            <person name="Rast P."/>
            <person name="Oberbeckmann S."/>
            <person name="Bunk B."/>
            <person name="Jeske O."/>
            <person name="Meyerdierks A."/>
            <person name="Storesund J.E."/>
            <person name="Kallscheuer N."/>
            <person name="Luecker S."/>
            <person name="Lage O.M."/>
            <person name="Pohl T."/>
            <person name="Merkel B.J."/>
            <person name="Hornburger P."/>
            <person name="Mueller R.-W."/>
            <person name="Bruemmer F."/>
            <person name="Labrenz M."/>
            <person name="Spormann A.M."/>
            <person name="Op Den Camp H."/>
            <person name="Overmann J."/>
            <person name="Amann R."/>
            <person name="Jetten M.S.M."/>
            <person name="Mascher T."/>
            <person name="Medema M.H."/>
            <person name="Devos D.P."/>
            <person name="Kaster A.-K."/>
            <person name="Ovreas L."/>
            <person name="Rohde M."/>
            <person name="Galperin M.Y."/>
            <person name="Jogler C."/>
        </authorList>
    </citation>
    <scope>NUCLEOTIDE SEQUENCE [LARGE SCALE GENOMIC DNA]</scope>
    <source>
        <strain evidence="1 2">KOR42</strain>
    </source>
</reference>
<accession>A0A5C5X3M9</accession>
<dbReference type="Gene3D" id="1.20.120.10">
    <property type="entry name" value="Cytochrome c/b562"/>
    <property type="match status" value="1"/>
</dbReference>
<dbReference type="GO" id="GO:0009055">
    <property type="term" value="F:electron transfer activity"/>
    <property type="evidence" value="ECO:0007669"/>
    <property type="project" value="InterPro"/>
</dbReference>
<dbReference type="AlphaFoldDB" id="A0A5C5X3M9"/>
<dbReference type="Proteomes" id="UP000317243">
    <property type="component" value="Unassembled WGS sequence"/>
</dbReference>
<evidence type="ECO:0008006" key="3">
    <source>
        <dbReference type="Google" id="ProtNLM"/>
    </source>
</evidence>
<organism evidence="1 2">
    <name type="scientific">Thalassoglobus neptunius</name>
    <dbReference type="NCBI Taxonomy" id="1938619"/>
    <lineage>
        <taxon>Bacteria</taxon>
        <taxon>Pseudomonadati</taxon>
        <taxon>Planctomycetota</taxon>
        <taxon>Planctomycetia</taxon>
        <taxon>Planctomycetales</taxon>
        <taxon>Planctomycetaceae</taxon>
        <taxon>Thalassoglobus</taxon>
    </lineage>
</organism>
<dbReference type="GO" id="GO:0022900">
    <property type="term" value="P:electron transport chain"/>
    <property type="evidence" value="ECO:0007669"/>
    <property type="project" value="InterPro"/>
</dbReference>
<keyword evidence="2" id="KW-1185">Reference proteome</keyword>
<sequence length="149" mass="16809">MRSSYLTLFLSCALCIGAGFVIFDRPGHAQDDSKAAEADDNGKPVLNLKQFMRAKLDASNKVLEGLTTEDMELVQSGARTLNKMSRSEKWRAHNDAMYKQFSNEFQRTTDELVKAAQEENLDQATLKWIGATMACIECHRYVRNTLIVN</sequence>